<dbReference type="Gene3D" id="3.30.70.270">
    <property type="match status" value="1"/>
</dbReference>
<dbReference type="PROSITE" id="PS50883">
    <property type="entry name" value="EAL"/>
    <property type="match status" value="1"/>
</dbReference>
<dbReference type="InterPro" id="IPR029787">
    <property type="entry name" value="Nucleotide_cyclase"/>
</dbReference>
<dbReference type="SMART" id="SM00052">
    <property type="entry name" value="EAL"/>
    <property type="match status" value="1"/>
</dbReference>
<dbReference type="InterPro" id="IPR029016">
    <property type="entry name" value="GAF-like_dom_sf"/>
</dbReference>
<dbReference type="Gene3D" id="3.30.450.20">
    <property type="entry name" value="PAS domain"/>
    <property type="match status" value="2"/>
</dbReference>
<dbReference type="InterPro" id="IPR000014">
    <property type="entry name" value="PAS"/>
</dbReference>
<dbReference type="SMART" id="SM00091">
    <property type="entry name" value="PAS"/>
    <property type="match status" value="2"/>
</dbReference>
<feature type="domain" description="GGDEF" evidence="6">
    <location>
        <begin position="803"/>
        <end position="939"/>
    </location>
</feature>
<evidence type="ECO:0000256" key="2">
    <source>
        <dbReference type="SAM" id="SignalP"/>
    </source>
</evidence>
<dbReference type="SUPFAM" id="SSF53850">
    <property type="entry name" value="Periplasmic binding protein-like II"/>
    <property type="match status" value="1"/>
</dbReference>
<dbReference type="InterPro" id="IPR035919">
    <property type="entry name" value="EAL_sf"/>
</dbReference>
<dbReference type="InterPro" id="IPR035965">
    <property type="entry name" value="PAS-like_dom_sf"/>
</dbReference>
<dbReference type="InterPro" id="IPR025991">
    <property type="entry name" value="Chemoreceptor_zinc-bind_dom"/>
</dbReference>
<dbReference type="SUPFAM" id="SSF55073">
    <property type="entry name" value="Nucleotide cyclase"/>
    <property type="match status" value="1"/>
</dbReference>
<dbReference type="Proteomes" id="UP001054820">
    <property type="component" value="Chromosome"/>
</dbReference>
<evidence type="ECO:0000313" key="7">
    <source>
        <dbReference type="EMBL" id="BCN92288.1"/>
    </source>
</evidence>
<dbReference type="Gene3D" id="3.30.450.40">
    <property type="match status" value="1"/>
</dbReference>
<dbReference type="Gene3D" id="3.40.190.10">
    <property type="entry name" value="Periplasmic binding protein-like II"/>
    <property type="match status" value="2"/>
</dbReference>
<dbReference type="PROSITE" id="PS50887">
    <property type="entry name" value="GGDEF"/>
    <property type="match status" value="1"/>
</dbReference>
<sequence>MKYFVTLLILILAPVFTQAVSASQKLVLGVYQYQSIESVQNQYQALADYLSDTLPNHQVELKVYSSEALIEAARRKQVDLVLTNPNSFEILRTEVLLNGITATQQTLFNNQALDSLGGVIFTRNNASTIQTLNDLPGKNIAIPTLNNTGAYRVPIYEIFKQGIDYKQIHFNEMGNNDAVIEAVLSNKADAGFVRTGIIEKWVAAGKLKLDQLRIINQKTDRAFPQLLSTSLYPEWPFIILPGLDDDLKRDITVALFSLKADSPAAKQAGIAGFVAPLDYKPLEDLLRELKLPPYDIQDKITFEELWQQYHLLIIGITIAILIFIILLTVSHKRLRTIQRQQHTLNRQNQIDEVLLTLPKFAEEHTEPDLMQYAMERIEELTDSEISFIHFIDEAKQEINLVAWSHNTLKNYCHVANYDSHYPISEAGVWAEAARQKKVVMINDYVTYQHKQGLPEGHAPLNRMISLPVLEKDQVVLLAGIGNKKSDYSQQDSDTCQLICNELWHLIKERRSLHKIESQKTQFERLLDDLGNNHLVYSHNGAEGILNYVSAGVVDIFEISIDEILHRPWFEKINWLPSSIQEGKKSVEKIITGEEPNNSLVLHFITPKSQQLKTILIQQHGVHQEGELISIDGLVTDITQQVASEKHLKQAATVFESANEGILICDKNNQILRANKRVTEITGYQEEELLGKDPNIFNSGQQDDDFYKSLWNSLSTQGIWEGEIWNRRKNGDVYPQSLKISTVFDSQNQPEYYIALLSDITYEKEHQLQLEKMAHYDALTELPNRFLLSDRITQAIANIQRSEEMIALMFIDLDGFKQINDNYGHQAGDFLLKTIANRFLDTIRESDTVSRIGGDEFVILVTGNKYQHEFQGIEARLLANASDEVSYENHSLQVSCSIGVVYYNHNYPDKIGSEQLLRYADQTMYEAKQQGKNRVVHYEWNNLDGKQELLSAMLNKEFELYYQPKVNCKTGQTLSLEGLIRWIHPQHGLIPPIDFLNKIQQFDLMDTFSEYVLEQGVQSLKKINAKGYQLGVSLNIEGSILLNQSFRNKLLQLFADNPDVLPEQLTLELLESSALEDVHKIARQITQLQTEGFKFAIDDFGTGHASLNYLKNLPVDEVKIDQEFIREIFSETNSLSIIEAIKSMAEAFNLTVVAEGAETEKHIELLLQLGIESIQGYAIAKPMNQEQVFEWLNNPNINPKWQTIIEINGLEKRILKAQLAHSAWIDRIESVVTGNLDIESINDLSHTQCEFGLWLHSKGSQIIKNKSVFEQINILHQEIHSIAHQAIQSLELDDKAEAQRVLAVLKGKSVAFCDYLRDSTLQK</sequence>
<dbReference type="Pfam" id="PF13682">
    <property type="entry name" value="CZB"/>
    <property type="match status" value="1"/>
</dbReference>
<evidence type="ECO:0000259" key="5">
    <source>
        <dbReference type="PROSITE" id="PS50883"/>
    </source>
</evidence>
<keyword evidence="1" id="KW-0812">Transmembrane</keyword>
<dbReference type="NCBIfam" id="TIGR00254">
    <property type="entry name" value="GGDEF"/>
    <property type="match status" value="1"/>
</dbReference>
<dbReference type="Pfam" id="PF00563">
    <property type="entry name" value="EAL"/>
    <property type="match status" value="1"/>
</dbReference>
<dbReference type="InterPro" id="IPR001610">
    <property type="entry name" value="PAC"/>
</dbReference>
<dbReference type="SUPFAM" id="SSF141868">
    <property type="entry name" value="EAL domain-like"/>
    <property type="match status" value="1"/>
</dbReference>
<dbReference type="InterPro" id="IPR052155">
    <property type="entry name" value="Biofilm_reg_signaling"/>
</dbReference>
<evidence type="ECO:0000313" key="8">
    <source>
        <dbReference type="Proteomes" id="UP001054820"/>
    </source>
</evidence>
<dbReference type="PROSITE" id="PS50113">
    <property type="entry name" value="PAC"/>
    <property type="match status" value="1"/>
</dbReference>
<dbReference type="SMART" id="SM00267">
    <property type="entry name" value="GGDEF"/>
    <property type="match status" value="1"/>
</dbReference>
<name>A0ABN6CTL3_9GAMM</name>
<dbReference type="InterPro" id="IPR000160">
    <property type="entry name" value="GGDEF_dom"/>
</dbReference>
<dbReference type="Gene3D" id="3.20.20.450">
    <property type="entry name" value="EAL domain"/>
    <property type="match status" value="1"/>
</dbReference>
<gene>
    <name evidence="7" type="ORF">THMIRHAM_00730</name>
</gene>
<dbReference type="InterPro" id="IPR001633">
    <property type="entry name" value="EAL_dom"/>
</dbReference>
<evidence type="ECO:0008006" key="9">
    <source>
        <dbReference type="Google" id="ProtNLM"/>
    </source>
</evidence>
<feature type="domain" description="PAC" evidence="4">
    <location>
        <begin position="719"/>
        <end position="771"/>
    </location>
</feature>
<dbReference type="PANTHER" id="PTHR44757:SF2">
    <property type="entry name" value="BIOFILM ARCHITECTURE MAINTENANCE PROTEIN MBAA"/>
    <property type="match status" value="1"/>
</dbReference>
<dbReference type="InterPro" id="IPR043128">
    <property type="entry name" value="Rev_trsase/Diguanyl_cyclase"/>
</dbReference>
<protein>
    <recommendedName>
        <fullName evidence="9">EAL domain-containing protein</fullName>
    </recommendedName>
</protein>
<feature type="domain" description="EAL" evidence="5">
    <location>
        <begin position="941"/>
        <end position="1195"/>
    </location>
</feature>
<feature type="chain" id="PRO_5045822951" description="EAL domain-containing protein" evidence="2">
    <location>
        <begin position="20"/>
        <end position="1322"/>
    </location>
</feature>
<feature type="signal peptide" evidence="2">
    <location>
        <begin position="1"/>
        <end position="19"/>
    </location>
</feature>
<dbReference type="Pfam" id="PF00990">
    <property type="entry name" value="GGDEF"/>
    <property type="match status" value="1"/>
</dbReference>
<dbReference type="NCBIfam" id="TIGR00229">
    <property type="entry name" value="sensory_box"/>
    <property type="match status" value="1"/>
</dbReference>
<dbReference type="Pfam" id="PF13426">
    <property type="entry name" value="PAS_9"/>
    <property type="match status" value="1"/>
</dbReference>
<proteinExistence type="predicted"/>
<accession>A0ABN6CTL3</accession>
<dbReference type="InterPro" id="IPR000700">
    <property type="entry name" value="PAS-assoc_C"/>
</dbReference>
<keyword evidence="1" id="KW-0472">Membrane</keyword>
<keyword evidence="8" id="KW-1185">Reference proteome</keyword>
<dbReference type="CDD" id="cd01948">
    <property type="entry name" value="EAL"/>
    <property type="match status" value="1"/>
</dbReference>
<dbReference type="CDD" id="cd00130">
    <property type="entry name" value="PAS"/>
    <property type="match status" value="1"/>
</dbReference>
<evidence type="ECO:0000256" key="1">
    <source>
        <dbReference type="SAM" id="Phobius"/>
    </source>
</evidence>
<feature type="domain" description="PAS" evidence="3">
    <location>
        <begin position="646"/>
        <end position="691"/>
    </location>
</feature>
<dbReference type="SUPFAM" id="SSF55781">
    <property type="entry name" value="GAF domain-like"/>
    <property type="match status" value="1"/>
</dbReference>
<dbReference type="Pfam" id="PF13185">
    <property type="entry name" value="GAF_2"/>
    <property type="match status" value="1"/>
</dbReference>
<dbReference type="PROSITE" id="PS50112">
    <property type="entry name" value="PAS"/>
    <property type="match status" value="1"/>
</dbReference>
<dbReference type="PANTHER" id="PTHR44757">
    <property type="entry name" value="DIGUANYLATE CYCLASE DGCP"/>
    <property type="match status" value="1"/>
</dbReference>
<reference evidence="7" key="1">
    <citation type="journal article" date="2022" name="Arch. Microbiol.">
        <title>Thiomicrorhabdus immobilis sp. nov., a mesophilic sulfur-oxidizing bacterium isolated from sediment of a brackish lake in northern Japan.</title>
        <authorList>
            <person name="Kojima H."/>
            <person name="Mochizuki J."/>
            <person name="Kanda M."/>
            <person name="Watanabe T."/>
            <person name="Fukui M."/>
        </authorList>
    </citation>
    <scope>NUCLEOTIDE SEQUENCE</scope>
    <source>
        <strain evidence="7">Am19</strain>
    </source>
</reference>
<dbReference type="EMBL" id="AP024202">
    <property type="protein sequence ID" value="BCN92288.1"/>
    <property type="molecule type" value="Genomic_DNA"/>
</dbReference>
<organism evidence="7 8">
    <name type="scientific">Thiomicrorhabdus immobilis</name>
    <dbReference type="NCBI Taxonomy" id="2791037"/>
    <lineage>
        <taxon>Bacteria</taxon>
        <taxon>Pseudomonadati</taxon>
        <taxon>Pseudomonadota</taxon>
        <taxon>Gammaproteobacteria</taxon>
        <taxon>Thiotrichales</taxon>
        <taxon>Piscirickettsiaceae</taxon>
        <taxon>Thiomicrorhabdus</taxon>
    </lineage>
</organism>
<dbReference type="Gene3D" id="1.20.120.30">
    <property type="entry name" value="Aspartate receptor, ligand-binding domain"/>
    <property type="match status" value="1"/>
</dbReference>
<dbReference type="Pfam" id="PF12974">
    <property type="entry name" value="Phosphonate-bd"/>
    <property type="match status" value="1"/>
</dbReference>
<dbReference type="CDD" id="cd01949">
    <property type="entry name" value="GGDEF"/>
    <property type="match status" value="1"/>
</dbReference>
<keyword evidence="1" id="KW-1133">Transmembrane helix</keyword>
<dbReference type="InterPro" id="IPR003018">
    <property type="entry name" value="GAF"/>
</dbReference>
<feature type="transmembrane region" description="Helical" evidence="1">
    <location>
        <begin position="309"/>
        <end position="329"/>
    </location>
</feature>
<dbReference type="SMART" id="SM00065">
    <property type="entry name" value="GAF"/>
    <property type="match status" value="1"/>
</dbReference>
<dbReference type="SMART" id="SM00086">
    <property type="entry name" value="PAC"/>
    <property type="match status" value="2"/>
</dbReference>
<keyword evidence="2" id="KW-0732">Signal</keyword>
<evidence type="ECO:0000259" key="4">
    <source>
        <dbReference type="PROSITE" id="PS50113"/>
    </source>
</evidence>
<dbReference type="SUPFAM" id="SSF55785">
    <property type="entry name" value="PYP-like sensor domain (PAS domain)"/>
    <property type="match status" value="2"/>
</dbReference>
<evidence type="ECO:0000259" key="6">
    <source>
        <dbReference type="PROSITE" id="PS50887"/>
    </source>
</evidence>
<dbReference type="RefSeq" id="WP_237261993.1">
    <property type="nucleotide sequence ID" value="NZ_AP024202.1"/>
</dbReference>
<evidence type="ECO:0000259" key="3">
    <source>
        <dbReference type="PROSITE" id="PS50112"/>
    </source>
</evidence>